<proteinExistence type="predicted"/>
<feature type="domain" description="PhnB-like" evidence="1">
    <location>
        <begin position="3"/>
        <end position="117"/>
    </location>
</feature>
<dbReference type="Proteomes" id="UP000188929">
    <property type="component" value="Unassembled WGS sequence"/>
</dbReference>
<name>A0A1V2I6M5_9ACTN</name>
<dbReference type="Gene3D" id="3.10.180.10">
    <property type="entry name" value="2,3-Dihydroxybiphenyl 1,2-Dioxygenase, domain 1"/>
    <property type="match status" value="1"/>
</dbReference>
<dbReference type="PIRSF" id="PIRSF021700">
    <property type="entry name" value="3_dmu_93_MTrfase"/>
    <property type="match status" value="1"/>
</dbReference>
<dbReference type="AlphaFoldDB" id="A0A1V2I6M5"/>
<dbReference type="EMBL" id="MOMC01000048">
    <property type="protein sequence ID" value="ONH26994.1"/>
    <property type="molecule type" value="Genomic_DNA"/>
</dbReference>
<dbReference type="InterPro" id="IPR009725">
    <property type="entry name" value="3_dmu_93_MTrfase"/>
</dbReference>
<evidence type="ECO:0000259" key="1">
    <source>
        <dbReference type="Pfam" id="PF06983"/>
    </source>
</evidence>
<dbReference type="Pfam" id="PF06983">
    <property type="entry name" value="3-dmu-9_3-mt"/>
    <property type="match status" value="1"/>
</dbReference>
<dbReference type="STRING" id="1834516.BL253_23410"/>
<sequence>MPKTTPCLWFDGQAEQAAEFYVSLFPNSKILDVSRYGPDTPGTEGAVMTVGFSLDGQEYVGLNGGPQFPFTEAISFMISCGSQEEVDHYWYGLIAGGGEESQCGWLKDRFGVSWQVVPTALYELLGDPDPRRAHRATQAMLRMSRLDIAELRRAADETPAAG</sequence>
<dbReference type="InterPro" id="IPR028973">
    <property type="entry name" value="PhnB-like"/>
</dbReference>
<dbReference type="RefSeq" id="WP_076819355.1">
    <property type="nucleotide sequence ID" value="NZ_MOMC01000048.1"/>
</dbReference>
<keyword evidence="3" id="KW-1185">Reference proteome</keyword>
<accession>A0A1V2I6M5</accession>
<organism evidence="2 3">
    <name type="scientific">Pseudofrankia asymbiotica</name>
    <dbReference type="NCBI Taxonomy" id="1834516"/>
    <lineage>
        <taxon>Bacteria</taxon>
        <taxon>Bacillati</taxon>
        <taxon>Actinomycetota</taxon>
        <taxon>Actinomycetes</taxon>
        <taxon>Frankiales</taxon>
        <taxon>Frankiaceae</taxon>
        <taxon>Pseudofrankia</taxon>
    </lineage>
</organism>
<evidence type="ECO:0000313" key="2">
    <source>
        <dbReference type="EMBL" id="ONH26994.1"/>
    </source>
</evidence>
<dbReference type="InterPro" id="IPR029068">
    <property type="entry name" value="Glyas_Bleomycin-R_OHBP_Dase"/>
</dbReference>
<dbReference type="OrthoDB" id="9806473at2"/>
<evidence type="ECO:0000313" key="3">
    <source>
        <dbReference type="Proteomes" id="UP000188929"/>
    </source>
</evidence>
<dbReference type="PANTHER" id="PTHR33990:SF2">
    <property type="entry name" value="PHNB-LIKE DOMAIN-CONTAINING PROTEIN"/>
    <property type="match status" value="1"/>
</dbReference>
<comment type="caution">
    <text evidence="2">The sequence shown here is derived from an EMBL/GenBank/DDBJ whole genome shotgun (WGS) entry which is preliminary data.</text>
</comment>
<gene>
    <name evidence="2" type="ORF">BL253_23410</name>
</gene>
<protein>
    <recommendedName>
        <fullName evidence="1">PhnB-like domain-containing protein</fullName>
    </recommendedName>
</protein>
<reference evidence="3" key="1">
    <citation type="submission" date="2016-10" db="EMBL/GenBank/DDBJ databases">
        <title>Frankia sp. NRRL B-16386 Genome sequencing.</title>
        <authorList>
            <person name="Ghodhbane-Gtari F."/>
            <person name="Swanson E."/>
            <person name="Gueddou A."/>
            <person name="Hezbri K."/>
            <person name="Ktari K."/>
            <person name="Nouioui I."/>
            <person name="Morris K."/>
            <person name="Simpson S."/>
            <person name="Abebe-Akele F."/>
            <person name="Thomas K."/>
            <person name="Gtari M."/>
            <person name="Tisa L.S."/>
        </authorList>
    </citation>
    <scope>NUCLEOTIDE SEQUENCE [LARGE SCALE GENOMIC DNA]</scope>
    <source>
        <strain evidence="3">NRRL B-16386</strain>
    </source>
</reference>
<dbReference type="PANTHER" id="PTHR33990">
    <property type="entry name" value="PROTEIN YJDN-RELATED"/>
    <property type="match status" value="1"/>
</dbReference>
<dbReference type="CDD" id="cd06588">
    <property type="entry name" value="PhnB_like"/>
    <property type="match status" value="1"/>
</dbReference>
<dbReference type="SUPFAM" id="SSF54593">
    <property type="entry name" value="Glyoxalase/Bleomycin resistance protein/Dihydroxybiphenyl dioxygenase"/>
    <property type="match status" value="1"/>
</dbReference>